<dbReference type="Gene3D" id="2.120.10.30">
    <property type="entry name" value="TolB, C-terminal domain"/>
    <property type="match status" value="1"/>
</dbReference>
<dbReference type="Proteomes" id="UP000800093">
    <property type="component" value="Unassembled WGS sequence"/>
</dbReference>
<keyword evidence="1" id="KW-0472">Membrane</keyword>
<protein>
    <submittedName>
        <fullName evidence="2">Uncharacterized protein</fullName>
    </submittedName>
</protein>
<name>A0A9P4KGH5_9PLEO</name>
<keyword evidence="1" id="KW-1133">Transmembrane helix</keyword>
<reference evidence="3" key="1">
    <citation type="journal article" date="2020" name="Stud. Mycol.">
        <title>101 Dothideomycetes genomes: A test case for predicting lifestyles and emergence of pathogens.</title>
        <authorList>
            <person name="Haridas S."/>
            <person name="Albert R."/>
            <person name="Binder M."/>
            <person name="Bloem J."/>
            <person name="LaButti K."/>
            <person name="Salamov A."/>
            <person name="Andreopoulos B."/>
            <person name="Baker S."/>
            <person name="Barry K."/>
            <person name="Bills G."/>
            <person name="Bluhm B."/>
            <person name="Cannon C."/>
            <person name="Castanera R."/>
            <person name="Culley D."/>
            <person name="Daum C."/>
            <person name="Ezra D."/>
            <person name="Gonzalez J."/>
            <person name="Henrissat B."/>
            <person name="Kuo A."/>
            <person name="Liang C."/>
            <person name="Lipzen A."/>
            <person name="Lutzoni F."/>
            <person name="Magnuson J."/>
            <person name="Mondo S."/>
            <person name="Nolan M."/>
            <person name="Ohm R."/>
            <person name="Pangilinan J."/>
            <person name="Park H.-J."/>
            <person name="Ramirez L."/>
            <person name="Alfaro M."/>
            <person name="Sun H."/>
            <person name="Tritt A."/>
            <person name="Yoshinaga Y."/>
            <person name="Zwiers L.-H."/>
            <person name="Turgeon B."/>
            <person name="Goodwin S."/>
            <person name="Spatafora J."/>
            <person name="Crous P."/>
            <person name="Grigoriev I."/>
        </authorList>
    </citation>
    <scope>NUCLEOTIDE SEQUENCE [LARGE SCALE GENOMIC DNA]</scope>
    <source>
        <strain evidence="3">CBS 304.66</strain>
    </source>
</reference>
<keyword evidence="3" id="KW-1185">Reference proteome</keyword>
<organism evidence="2 3">
    <name type="scientific">Lojkania enalia</name>
    <dbReference type="NCBI Taxonomy" id="147567"/>
    <lineage>
        <taxon>Eukaryota</taxon>
        <taxon>Fungi</taxon>
        <taxon>Dikarya</taxon>
        <taxon>Ascomycota</taxon>
        <taxon>Pezizomycotina</taxon>
        <taxon>Dothideomycetes</taxon>
        <taxon>Pleosporomycetidae</taxon>
        <taxon>Pleosporales</taxon>
        <taxon>Pleosporales incertae sedis</taxon>
        <taxon>Lojkania</taxon>
    </lineage>
</organism>
<dbReference type="AlphaFoldDB" id="A0A9P4KGH5"/>
<proteinExistence type="predicted"/>
<dbReference type="PANTHER" id="PTHR11799:SF20">
    <property type="entry name" value="SMP-30_GLUCONOLACTONASE_LRE-LIKE REGION DOMAIN-CONTAINING PROTEIN"/>
    <property type="match status" value="1"/>
</dbReference>
<sequence>MTSLRFSVIAVIFVSVFYQWWLKDALFVTLGIGRKVESIERFPYKCRQLTHEQLEACGDMWLDEKSRVLYAACVGMEAREQWNPSLSRFNASGRRPGGSEVMAVYIDKPRKDGLFKMHKISPTGYGSGPGEGRLDLTGFDVEVVDDYTLRFWLLNQRPPYSSSGQILDASKFGANTTIDVYEYKKGEKKMTYLAMGKSSALHSPNKIAFMGGNNFVVSNDRSAKIGFRKRFDPLFKSGSLVYHDDWFDSYVTTPKSVPYPGLITRGPDDRVYVPSLVDDRIRIFELRQGGTFDQVYAMKLGMPITGVTVDSEGDFWAVGRSKYDPKGFSSSNTLFKVEKFVERRFRYIPTRVLEDKEAQAIQGASVARHDVKTKRLFLGGAFMPFITVCEVQS</sequence>
<accession>A0A9P4KGH5</accession>
<dbReference type="SUPFAM" id="SSF63829">
    <property type="entry name" value="Calcium-dependent phosphotriesterase"/>
    <property type="match status" value="1"/>
</dbReference>
<keyword evidence="1" id="KW-0812">Transmembrane</keyword>
<evidence type="ECO:0000256" key="1">
    <source>
        <dbReference type="SAM" id="Phobius"/>
    </source>
</evidence>
<evidence type="ECO:0000313" key="3">
    <source>
        <dbReference type="Proteomes" id="UP000800093"/>
    </source>
</evidence>
<dbReference type="InterPro" id="IPR011042">
    <property type="entry name" value="6-blade_b-propeller_TolB-like"/>
</dbReference>
<dbReference type="EMBL" id="ML986585">
    <property type="protein sequence ID" value="KAF2268704.1"/>
    <property type="molecule type" value="Genomic_DNA"/>
</dbReference>
<gene>
    <name evidence="2" type="ORF">CC78DRAFT_565188</name>
</gene>
<comment type="caution">
    <text evidence="2">The sequence shown here is derived from an EMBL/GenBank/DDBJ whole genome shotgun (WGS) entry which is preliminary data.</text>
</comment>
<evidence type="ECO:0000313" key="2">
    <source>
        <dbReference type="EMBL" id="KAF2268704.1"/>
    </source>
</evidence>
<feature type="transmembrane region" description="Helical" evidence="1">
    <location>
        <begin position="6"/>
        <end position="22"/>
    </location>
</feature>
<dbReference type="PANTHER" id="PTHR11799">
    <property type="entry name" value="PARAOXONASE"/>
    <property type="match status" value="1"/>
</dbReference>
<dbReference type="InterPro" id="IPR051288">
    <property type="entry name" value="Serum_paraoxonase/arylesterase"/>
</dbReference>
<dbReference type="OrthoDB" id="5307922at2759"/>